<dbReference type="AlphaFoldDB" id="W4M6J5"/>
<proteinExistence type="predicted"/>
<feature type="transmembrane region" description="Helical" evidence="1">
    <location>
        <begin position="185"/>
        <end position="203"/>
    </location>
</feature>
<feature type="transmembrane region" description="Helical" evidence="1">
    <location>
        <begin position="97"/>
        <end position="116"/>
    </location>
</feature>
<dbReference type="HOGENOM" id="CLU_102900_0_0_7"/>
<accession>W4M6J5</accession>
<reference evidence="2 3" key="1">
    <citation type="journal article" date="2014" name="Nature">
        <title>An environmental bacterial taxon with a large and distinct metabolic repertoire.</title>
        <authorList>
            <person name="Wilson M.C."/>
            <person name="Mori T."/>
            <person name="Ruckert C."/>
            <person name="Uria A.R."/>
            <person name="Helf M.J."/>
            <person name="Takada K."/>
            <person name="Gernert C."/>
            <person name="Steffens U.A."/>
            <person name="Heycke N."/>
            <person name="Schmitt S."/>
            <person name="Rinke C."/>
            <person name="Helfrich E.J."/>
            <person name="Brachmann A.O."/>
            <person name="Gurgui C."/>
            <person name="Wakimoto T."/>
            <person name="Kracht M."/>
            <person name="Crusemann M."/>
            <person name="Hentschel U."/>
            <person name="Abe I."/>
            <person name="Matsunaga S."/>
            <person name="Kalinowski J."/>
            <person name="Takeyama H."/>
            <person name="Piel J."/>
        </authorList>
    </citation>
    <scope>NUCLEOTIDE SEQUENCE [LARGE SCALE GENOMIC DNA]</scope>
    <source>
        <strain evidence="3">TSY2</strain>
    </source>
</reference>
<keyword evidence="1" id="KW-1133">Transmembrane helix</keyword>
<protein>
    <recommendedName>
        <fullName evidence="4">DUF2306 domain-containing protein</fullName>
    </recommendedName>
</protein>
<feature type="transmembrane region" description="Helical" evidence="1">
    <location>
        <begin position="66"/>
        <end position="85"/>
    </location>
</feature>
<feature type="transmembrane region" description="Helical" evidence="1">
    <location>
        <begin position="43"/>
        <end position="60"/>
    </location>
</feature>
<feature type="transmembrane region" description="Helical" evidence="1">
    <location>
        <begin position="6"/>
        <end position="31"/>
    </location>
</feature>
<evidence type="ECO:0008006" key="4">
    <source>
        <dbReference type="Google" id="ProtNLM"/>
    </source>
</evidence>
<evidence type="ECO:0000256" key="1">
    <source>
        <dbReference type="SAM" id="Phobius"/>
    </source>
</evidence>
<sequence>MLFNTLLILHITAGFTALVTAFVAIFSKLINVAHQWHLYSGRIYFWAMFVIFVTSIPMSILHPNLFLFLISIFSFYYALTGWRLAKNRRGTPQLIDWTTASIMSFTSIVMILYGSYMLISHTNGIILLVFGVLGSSSGYRDFKRLRAGGVRGQARIAEHLSGMMGATIATITAFLNNNVTFHPEVVVWLGPTLVISPLIVWWNRQLRQGRRVKGAETPVLQS</sequence>
<evidence type="ECO:0000313" key="2">
    <source>
        <dbReference type="EMBL" id="ETX05561.1"/>
    </source>
</evidence>
<name>W4M6J5_9BACT</name>
<keyword evidence="1" id="KW-0472">Membrane</keyword>
<dbReference type="Proteomes" id="UP000019140">
    <property type="component" value="Unassembled WGS sequence"/>
</dbReference>
<organism evidence="2 3">
    <name type="scientific">Candidatus Entotheonella gemina</name>
    <dbReference type="NCBI Taxonomy" id="1429439"/>
    <lineage>
        <taxon>Bacteria</taxon>
        <taxon>Pseudomonadati</taxon>
        <taxon>Nitrospinota/Tectimicrobiota group</taxon>
        <taxon>Candidatus Tectimicrobiota</taxon>
        <taxon>Candidatus Entotheonellia</taxon>
        <taxon>Candidatus Entotheonellales</taxon>
        <taxon>Candidatus Entotheonellaceae</taxon>
        <taxon>Candidatus Entotheonella</taxon>
    </lineage>
</organism>
<comment type="caution">
    <text evidence="2">The sequence shown here is derived from an EMBL/GenBank/DDBJ whole genome shotgun (WGS) entry which is preliminary data.</text>
</comment>
<feature type="transmembrane region" description="Helical" evidence="1">
    <location>
        <begin position="160"/>
        <end position="179"/>
    </location>
</feature>
<dbReference type="EMBL" id="AZHX01000929">
    <property type="protein sequence ID" value="ETX05561.1"/>
    <property type="molecule type" value="Genomic_DNA"/>
</dbReference>
<evidence type="ECO:0000313" key="3">
    <source>
        <dbReference type="Proteomes" id="UP000019140"/>
    </source>
</evidence>
<keyword evidence="1" id="KW-0812">Transmembrane</keyword>
<keyword evidence="3" id="KW-1185">Reference proteome</keyword>
<feature type="transmembrane region" description="Helical" evidence="1">
    <location>
        <begin position="122"/>
        <end position="139"/>
    </location>
</feature>
<gene>
    <name evidence="2" type="ORF">ETSY2_22250</name>
</gene>